<comment type="caution">
    <text evidence="2">The sequence shown here is derived from an EMBL/GenBank/DDBJ whole genome shotgun (WGS) entry which is preliminary data.</text>
</comment>
<dbReference type="PROSITE" id="PS51186">
    <property type="entry name" value="GNAT"/>
    <property type="match status" value="1"/>
</dbReference>
<keyword evidence="3" id="KW-1185">Reference proteome</keyword>
<reference evidence="2 3" key="1">
    <citation type="submission" date="2020-10" db="EMBL/GenBank/DDBJ databases">
        <title>Identification of Nocardia species via Next-generation sequencing and recognition of intraspecies genetic diversity.</title>
        <authorList>
            <person name="Li P."/>
            <person name="Li P."/>
            <person name="Lu B."/>
        </authorList>
    </citation>
    <scope>NUCLEOTIDE SEQUENCE [LARGE SCALE GENOMIC DNA]</scope>
    <source>
        <strain evidence="2 3">N-11</strain>
    </source>
</reference>
<organism evidence="2 3">
    <name type="scientific">Nocardia abscessus</name>
    <dbReference type="NCBI Taxonomy" id="120957"/>
    <lineage>
        <taxon>Bacteria</taxon>
        <taxon>Bacillati</taxon>
        <taxon>Actinomycetota</taxon>
        <taxon>Actinomycetes</taxon>
        <taxon>Mycobacteriales</taxon>
        <taxon>Nocardiaceae</taxon>
        <taxon>Nocardia</taxon>
    </lineage>
</organism>
<gene>
    <name evidence="2" type="ORF">IU470_14735</name>
</gene>
<dbReference type="PANTHER" id="PTHR43441">
    <property type="entry name" value="RIBOSOMAL-PROTEIN-SERINE ACETYLTRANSFERASE"/>
    <property type="match status" value="1"/>
</dbReference>
<proteinExistence type="predicted"/>
<dbReference type="SUPFAM" id="SSF55729">
    <property type="entry name" value="Acyl-CoA N-acyltransferases (Nat)"/>
    <property type="match status" value="1"/>
</dbReference>
<dbReference type="InterPro" id="IPR000182">
    <property type="entry name" value="GNAT_dom"/>
</dbReference>
<sequence length="194" mass="20600">MPFAGSRAPDSSADSSTRTGLFIDDQECHVSVSISSDLLTERLILRSWSAGAAAAVLEGRRHAMWAADFPAEGDRVIAGLFAAHPDWLGPFGHRLIVERSSGLVVGSIGLFWPPADGELEFGYGIVASRRGRGYATEATVALTAHAFTAPGVRVVHADVDLANPPSVRVLEKAGFERVSSEDGIARFRAVTASR</sequence>
<evidence type="ECO:0000259" key="1">
    <source>
        <dbReference type="PROSITE" id="PS51186"/>
    </source>
</evidence>
<dbReference type="InterPro" id="IPR051908">
    <property type="entry name" value="Ribosomal_N-acetyltransferase"/>
</dbReference>
<dbReference type="PANTHER" id="PTHR43441:SF6">
    <property type="entry name" value="N-ACETYLTRANSFERASE DOMAIN-CONTAINING PROTEIN"/>
    <property type="match status" value="1"/>
</dbReference>
<dbReference type="InterPro" id="IPR016181">
    <property type="entry name" value="Acyl_CoA_acyltransferase"/>
</dbReference>
<dbReference type="Gene3D" id="3.40.630.30">
    <property type="match status" value="1"/>
</dbReference>
<dbReference type="Pfam" id="PF13302">
    <property type="entry name" value="Acetyltransf_3"/>
    <property type="match status" value="1"/>
</dbReference>
<accession>A0ABS0C7J5</accession>
<feature type="domain" description="N-acetyltransferase" evidence="1">
    <location>
        <begin position="43"/>
        <end position="194"/>
    </location>
</feature>
<protein>
    <submittedName>
        <fullName evidence="2">GNAT family N-acetyltransferase</fullName>
    </submittedName>
</protein>
<dbReference type="EMBL" id="JADLRE010000010">
    <property type="protein sequence ID" value="MBF6226354.1"/>
    <property type="molecule type" value="Genomic_DNA"/>
</dbReference>
<evidence type="ECO:0000313" key="3">
    <source>
        <dbReference type="Proteomes" id="UP000807309"/>
    </source>
</evidence>
<dbReference type="Proteomes" id="UP000807309">
    <property type="component" value="Unassembled WGS sequence"/>
</dbReference>
<evidence type="ECO:0000313" key="2">
    <source>
        <dbReference type="EMBL" id="MBF6226354.1"/>
    </source>
</evidence>
<name>A0ABS0C7J5_9NOCA</name>